<reference evidence="1 2" key="1">
    <citation type="submission" date="2015-01" db="EMBL/GenBank/DDBJ databases">
        <title>Draft genome sequence of Leucobacter komagatae strain VKM ST2845.</title>
        <authorList>
            <person name="Karlyshev A.V."/>
            <person name="Kudryashova E.B."/>
        </authorList>
    </citation>
    <scope>NUCLEOTIDE SEQUENCE [LARGE SCALE GENOMIC DNA]</scope>
    <source>
        <strain evidence="1 2">VKM ST2845</strain>
    </source>
</reference>
<accession>A0A0D0IQD5</accession>
<dbReference type="AlphaFoldDB" id="A0A0D0IQD5"/>
<keyword evidence="2" id="KW-1185">Reference proteome</keyword>
<name>A0A0D0IQD5_9MICO</name>
<gene>
    <name evidence="1" type="ORF">SD72_01050</name>
</gene>
<protein>
    <submittedName>
        <fullName evidence="1">Uncharacterized protein</fullName>
    </submittedName>
</protein>
<evidence type="ECO:0000313" key="2">
    <source>
        <dbReference type="Proteomes" id="UP000032120"/>
    </source>
</evidence>
<sequence length="120" mass="13021">MNMTITNKQLNLAFDNMKIRKDPTGKMPLIVVVPRDAIPMDTPGTITIAEAGAKAMRKGVEQHFAELDDAEAWGDPSAINEAMSAASEALEMWLAIELSFAGVLLKHGKKLKGRSMIAVK</sequence>
<proteinExistence type="predicted"/>
<evidence type="ECO:0000313" key="1">
    <source>
        <dbReference type="EMBL" id="KIP53804.1"/>
    </source>
</evidence>
<organism evidence="1 2">
    <name type="scientific">Leucobacter komagatae</name>
    <dbReference type="NCBI Taxonomy" id="55969"/>
    <lineage>
        <taxon>Bacteria</taxon>
        <taxon>Bacillati</taxon>
        <taxon>Actinomycetota</taxon>
        <taxon>Actinomycetes</taxon>
        <taxon>Micrococcales</taxon>
        <taxon>Microbacteriaceae</taxon>
        <taxon>Leucobacter</taxon>
    </lineage>
</organism>
<dbReference type="Proteomes" id="UP000032120">
    <property type="component" value="Unassembled WGS sequence"/>
</dbReference>
<comment type="caution">
    <text evidence="1">The sequence shown here is derived from an EMBL/GenBank/DDBJ whole genome shotgun (WGS) entry which is preliminary data.</text>
</comment>
<dbReference type="EMBL" id="JXSQ01000001">
    <property type="protein sequence ID" value="KIP53804.1"/>
    <property type="molecule type" value="Genomic_DNA"/>
</dbReference>